<evidence type="ECO:0000256" key="4">
    <source>
        <dbReference type="ARBA" id="ARBA00011245"/>
    </source>
</evidence>
<evidence type="ECO:0000256" key="2">
    <source>
        <dbReference type="ARBA" id="ARBA00004884"/>
    </source>
</evidence>
<evidence type="ECO:0000256" key="9">
    <source>
        <dbReference type="ARBA" id="ARBA00023027"/>
    </source>
</evidence>
<dbReference type="PANTHER" id="PTHR11133:SF23">
    <property type="entry name" value="SACCHAROPINE DEHYDROGENASE [NAD(+), L-LYSINE-FORMING]"/>
    <property type="match status" value="1"/>
</dbReference>
<feature type="domain" description="Alanine dehydrogenase/pyridine nucleotide transhydrogenase NAD(H)-binding" evidence="14">
    <location>
        <begin position="174"/>
        <end position="318"/>
    </location>
</feature>
<evidence type="ECO:0000256" key="1">
    <source>
        <dbReference type="ARBA" id="ARBA00004078"/>
    </source>
</evidence>
<dbReference type="GO" id="GO:0005737">
    <property type="term" value="C:cytoplasm"/>
    <property type="evidence" value="ECO:0007669"/>
    <property type="project" value="TreeGrafter"/>
</dbReference>
<proteinExistence type="inferred from homology"/>
<dbReference type="FunFam" id="3.40.50.720:FF:000627">
    <property type="entry name" value="Saccharopine dehydrogenase [NAD(+), L-lysine-forming]"/>
    <property type="match status" value="1"/>
</dbReference>
<comment type="catalytic activity">
    <reaction evidence="13">
        <text>L-saccharopine + NAD(+) + H2O = L-lysine + 2-oxoglutarate + NADH + H(+)</text>
        <dbReference type="Rhea" id="RHEA:12440"/>
        <dbReference type="ChEBI" id="CHEBI:15377"/>
        <dbReference type="ChEBI" id="CHEBI:15378"/>
        <dbReference type="ChEBI" id="CHEBI:16810"/>
        <dbReference type="ChEBI" id="CHEBI:32551"/>
        <dbReference type="ChEBI" id="CHEBI:57540"/>
        <dbReference type="ChEBI" id="CHEBI:57945"/>
        <dbReference type="ChEBI" id="CHEBI:57951"/>
        <dbReference type="EC" id="1.5.1.7"/>
    </reaction>
</comment>
<evidence type="ECO:0000313" key="16">
    <source>
        <dbReference type="EMBL" id="RMY89159.1"/>
    </source>
</evidence>
<dbReference type="InterPro" id="IPR007698">
    <property type="entry name" value="AlaDH/PNT_NAD(H)-bd"/>
</dbReference>
<keyword evidence="11" id="KW-1015">Disulfide bond</keyword>
<dbReference type="InterPro" id="IPR027281">
    <property type="entry name" value="Lys1"/>
</dbReference>
<keyword evidence="9" id="KW-0520">NAD</keyword>
<evidence type="ECO:0000256" key="7">
    <source>
        <dbReference type="ARBA" id="ARBA00022605"/>
    </source>
</evidence>
<evidence type="ECO:0000256" key="13">
    <source>
        <dbReference type="ARBA" id="ARBA00047860"/>
    </source>
</evidence>
<evidence type="ECO:0000256" key="5">
    <source>
        <dbReference type="ARBA" id="ARBA00012847"/>
    </source>
</evidence>
<comment type="similarity">
    <text evidence="3">Belongs to the AlaDH/PNT family.</text>
</comment>
<name>A0A3M7FJV3_HORWE</name>
<evidence type="ECO:0000313" key="17">
    <source>
        <dbReference type="Proteomes" id="UP000281468"/>
    </source>
</evidence>
<dbReference type="GO" id="GO:0004754">
    <property type="term" value="F:saccharopine dehydrogenase (NAD+, L-lysine-forming) activity"/>
    <property type="evidence" value="ECO:0007669"/>
    <property type="project" value="UniProtKB-EC"/>
</dbReference>
<feature type="domain" description="Alanine dehydrogenase/pyridine nucleotide transhydrogenase N-terminal" evidence="15">
    <location>
        <begin position="7"/>
        <end position="141"/>
    </location>
</feature>
<comment type="subunit">
    <text evidence="4">Monomer.</text>
</comment>
<evidence type="ECO:0000256" key="10">
    <source>
        <dbReference type="ARBA" id="ARBA00023154"/>
    </source>
</evidence>
<dbReference type="UniPathway" id="UPA00033">
    <property type="reaction ID" value="UER00034"/>
</dbReference>
<organism evidence="16 17">
    <name type="scientific">Hortaea werneckii</name>
    <name type="common">Black yeast</name>
    <name type="synonym">Cladosporium werneckii</name>
    <dbReference type="NCBI Taxonomy" id="91943"/>
    <lineage>
        <taxon>Eukaryota</taxon>
        <taxon>Fungi</taxon>
        <taxon>Dikarya</taxon>
        <taxon>Ascomycota</taxon>
        <taxon>Pezizomycotina</taxon>
        <taxon>Dothideomycetes</taxon>
        <taxon>Dothideomycetidae</taxon>
        <taxon>Mycosphaerellales</taxon>
        <taxon>Teratosphaeriaceae</taxon>
        <taxon>Hortaea</taxon>
    </lineage>
</organism>
<reference evidence="16 17" key="1">
    <citation type="journal article" date="2018" name="BMC Genomics">
        <title>Genomic evidence for intraspecific hybridization in a clonal and extremely halotolerant yeast.</title>
        <authorList>
            <person name="Gostincar C."/>
            <person name="Stajich J.E."/>
            <person name="Zupancic J."/>
            <person name="Zalar P."/>
            <person name="Gunde-Cimerman N."/>
        </authorList>
    </citation>
    <scope>NUCLEOTIDE SEQUENCE [LARGE SCALE GENOMIC DNA]</scope>
    <source>
        <strain evidence="16 17">EXF-171</strain>
    </source>
</reference>
<dbReference type="SUPFAM" id="SSF52283">
    <property type="entry name" value="Formate/glycerate dehydrogenase catalytic domain-like"/>
    <property type="match status" value="1"/>
</dbReference>
<dbReference type="PANTHER" id="PTHR11133">
    <property type="entry name" value="SACCHAROPINE DEHYDROGENASE"/>
    <property type="match status" value="1"/>
</dbReference>
<keyword evidence="7" id="KW-0028">Amino-acid biosynthesis</keyword>
<dbReference type="EMBL" id="QWIQ01000404">
    <property type="protein sequence ID" value="RMY89159.1"/>
    <property type="molecule type" value="Genomic_DNA"/>
</dbReference>
<dbReference type="Proteomes" id="UP000281468">
    <property type="component" value="Unassembled WGS sequence"/>
</dbReference>
<dbReference type="InterPro" id="IPR051168">
    <property type="entry name" value="AASS"/>
</dbReference>
<evidence type="ECO:0000259" key="14">
    <source>
        <dbReference type="SMART" id="SM01002"/>
    </source>
</evidence>
<comment type="function">
    <text evidence="1">Catalyzes the NAD(+)-dependent cleavage of saccharopine to L-lysine and 2-oxoglutarate, the final step in the alpha-aminoadipate (AAA) pathway for lysin biosynthesis.</text>
</comment>
<dbReference type="SUPFAM" id="SSF51735">
    <property type="entry name" value="NAD(P)-binding Rossmann-fold domains"/>
    <property type="match status" value="1"/>
</dbReference>
<keyword evidence="10" id="KW-0457">Lysine biosynthesis</keyword>
<keyword evidence="8" id="KW-0560">Oxidoreductase</keyword>
<dbReference type="Pfam" id="PF05222">
    <property type="entry name" value="AlaDh_PNT_N"/>
    <property type="match status" value="1"/>
</dbReference>
<dbReference type="SMART" id="SM01003">
    <property type="entry name" value="AlaDh_PNT_N"/>
    <property type="match status" value="1"/>
</dbReference>
<dbReference type="SMART" id="SM01002">
    <property type="entry name" value="AlaDh_PNT_C"/>
    <property type="match status" value="1"/>
</dbReference>
<gene>
    <name evidence="16" type="ORF">D0862_10267</name>
</gene>
<dbReference type="AlphaFoldDB" id="A0A3M7FJV3"/>
<comment type="pathway">
    <text evidence="2">Amino-acid biosynthesis; L-lysine biosynthesis via AAA pathway; L-lysine from L-alpha-aminoadipate (fungal route): step 3/3.</text>
</comment>
<dbReference type="FunFam" id="3.40.50.720:FF:000217">
    <property type="entry name" value="Saccharopine dehydrogenase [NAD(+), L-lysine-forming]"/>
    <property type="match status" value="1"/>
</dbReference>
<dbReference type="EC" id="1.5.1.7" evidence="5"/>
<evidence type="ECO:0000256" key="8">
    <source>
        <dbReference type="ARBA" id="ARBA00023002"/>
    </source>
</evidence>
<comment type="caution">
    <text evidence="16">The sequence shown here is derived from an EMBL/GenBank/DDBJ whole genome shotgun (WGS) entry which is preliminary data.</text>
</comment>
<dbReference type="GO" id="GO:0019878">
    <property type="term" value="P:lysine biosynthetic process via aminoadipic acid"/>
    <property type="evidence" value="ECO:0007669"/>
    <property type="project" value="UniProtKB-UniPathway"/>
</dbReference>
<dbReference type="CDD" id="cd12188">
    <property type="entry name" value="SDH"/>
    <property type="match status" value="1"/>
</dbReference>
<evidence type="ECO:0000256" key="12">
    <source>
        <dbReference type="ARBA" id="ARBA00033228"/>
    </source>
</evidence>
<dbReference type="InterPro" id="IPR036291">
    <property type="entry name" value="NAD(P)-bd_dom_sf"/>
</dbReference>
<protein>
    <recommendedName>
        <fullName evidence="6">Saccharopine dehydrogenase [NAD(+), L-lysine-forming]</fullName>
        <ecNumber evidence="5">1.5.1.7</ecNumber>
    </recommendedName>
    <alternativeName>
        <fullName evidence="12">Lysine--2-oxoglutarate reductase</fullName>
    </alternativeName>
</protein>
<dbReference type="Gene3D" id="3.40.50.720">
    <property type="entry name" value="NAD(P)-binding Rossmann-like Domain"/>
    <property type="match status" value="2"/>
</dbReference>
<evidence type="ECO:0000259" key="15">
    <source>
        <dbReference type="SMART" id="SM01003"/>
    </source>
</evidence>
<dbReference type="InterPro" id="IPR007886">
    <property type="entry name" value="AlaDH/PNT_N"/>
</dbReference>
<sequence>MAPTVLHVRAETKPLEHRSAVTPTIAKQLVDAGYVVNIERSPLSIFNDSEYEGTGASLVPTGSWIQAPSEHIIIGLKELPEEDFPLKHIHVQFAHCYKGQGGWEKVLGRFPRGKGTLLDLEFLEDENGRRVAAFGYHAGFAGAALALMTWAWQLTHGKDEPLPGVTPYENEGLLIKDVKEAVENGKAKAGHLPRVLVIGALGRCGRGAVDLCVKAGLGDIIKWDLPETSAKSGPYQEIVESDVFVNCIYLSAKIPPFIEPNSLSSPDRRLSVVCDVSCDTTNPHNPIPIYDINTTFSSPTVPVKLPAQANDLPLSVISIDHLPSLLPREASEAFSSALLPSLLQLNDWKHARVWQQAEKLFTEKCNTLPEDNIMGLPAGRRRVSANRLLALAFLLGLLAVSAYRMLRTCSTTLPVETWKDDVAGLDAKISTGLIDTDIRKAIDIRGDDASEAASARYKSAVEKGRLLYTHVQCADVQSHYQWTDLERYGWAADRRKQPRGIPSDIHTPLLSDPGQVVGGLGCPTIEARDPIEPKDVEWDHLHESTVEGKHYNPTDAWYKGIYYPKHGVLIVSNARSPRYAVEQNKRVDEWEGGDLVPLGLLSDVMFLEYEHLCKTAQPPLDVKGLRYMFRSQIVNKETREVIFEVLKRRGVVNGPVPWPGTAFEFPSEEALALLSTPNGRGAAWILISHRAELGWKTIKQITVFDNLLSAGERAVFREWSHPSMLIEFEDSSAPQQHEPGAGRQEQ</sequence>
<evidence type="ECO:0000256" key="3">
    <source>
        <dbReference type="ARBA" id="ARBA00005689"/>
    </source>
</evidence>
<accession>A0A3M7FJV3</accession>
<evidence type="ECO:0000256" key="11">
    <source>
        <dbReference type="ARBA" id="ARBA00023157"/>
    </source>
</evidence>
<evidence type="ECO:0000256" key="6">
    <source>
        <dbReference type="ARBA" id="ARBA00021221"/>
    </source>
</evidence>